<proteinExistence type="predicted"/>
<accession>A0A5P9U3Q7</accession>
<name>A0A5P9U3Q7_9BETA</name>
<evidence type="ECO:0000313" key="1">
    <source>
        <dbReference type="EMBL" id="QFW55153.1"/>
    </source>
</evidence>
<reference evidence="1" key="1">
    <citation type="journal article" date="2018" name="BMC Genomics">
        <title>Comparative genomic, transcriptomic, and proteomic reannotation of human herpesvirus 6.</title>
        <authorList>
            <person name="Greninger A.L."/>
            <person name="Knudsen G.M."/>
            <person name="Roychoudhury P."/>
            <person name="Hanson D.J."/>
            <person name="Sedlak R.H."/>
            <person name="Xie H."/>
            <person name="Guan J."/>
            <person name="Nguyen T."/>
            <person name="Peddu V."/>
            <person name="Boeckh M."/>
            <person name="Huang M.L."/>
            <person name="Cook L."/>
            <person name="Depledge D.P."/>
            <person name="Zerr D.M."/>
            <person name="Koelle D.M."/>
            <person name="Gantt S."/>
            <person name="Yoshikawa T."/>
            <person name="Caserta M."/>
            <person name="Hill J.A."/>
            <person name="Jerome K.R."/>
        </authorList>
    </citation>
    <scope>NUCLEOTIDE SEQUENCE</scope>
    <source>
        <strain evidence="1">HP8H1</strain>
    </source>
</reference>
<protein>
    <submittedName>
        <fullName evidence="1">Uncharacterized protein</fullName>
    </submittedName>
</protein>
<dbReference type="EMBL" id="KY315527">
    <property type="protein sequence ID" value="QFW55153.1"/>
    <property type="molecule type" value="Genomic_DNA"/>
</dbReference>
<sequence>MPPIPKLAPRLFDTTPTGLEVEVTIASIVVDNAFMQFMDALSCVACELFIFCVSHTGVKPGVFTYAHDWRAAP</sequence>
<organism evidence="1">
    <name type="scientific">Human betaherpesvirus 6</name>
    <dbReference type="NCBI Taxonomy" id="10368"/>
    <lineage>
        <taxon>Viruses</taxon>
        <taxon>Duplodnaviria</taxon>
        <taxon>Heunggongvirae</taxon>
        <taxon>Peploviricota</taxon>
        <taxon>Herviviricetes</taxon>
        <taxon>Herpesvirales</taxon>
        <taxon>Orthoherpesviridae</taxon>
        <taxon>Betaherpesvirinae</taxon>
        <taxon>Roseolovirus</taxon>
    </lineage>
</organism>